<keyword evidence="5" id="KW-1185">Reference proteome</keyword>
<dbReference type="SUPFAM" id="SSF49764">
    <property type="entry name" value="HSP20-like chaperones"/>
    <property type="match status" value="1"/>
</dbReference>
<evidence type="ECO:0000259" key="3">
    <source>
        <dbReference type="PROSITE" id="PS01031"/>
    </source>
</evidence>
<dbReference type="Pfam" id="PF00011">
    <property type="entry name" value="HSP20"/>
    <property type="match status" value="1"/>
</dbReference>
<dbReference type="KEGG" id="cart:PA27867_0382"/>
<dbReference type="PROSITE" id="PS01031">
    <property type="entry name" value="SHSP"/>
    <property type="match status" value="1"/>
</dbReference>
<evidence type="ECO:0000256" key="1">
    <source>
        <dbReference type="PROSITE-ProRule" id="PRU00285"/>
    </source>
</evidence>
<dbReference type="InterPro" id="IPR002068">
    <property type="entry name" value="A-crystallin/Hsp20_dom"/>
</dbReference>
<evidence type="ECO:0000313" key="5">
    <source>
        <dbReference type="Proteomes" id="UP000092582"/>
    </source>
</evidence>
<dbReference type="STRING" id="670052.PA27867_0382"/>
<protein>
    <submittedName>
        <fullName evidence="4">Heat-shock protein Hsp20</fullName>
    </submittedName>
</protein>
<name>A0A1B1BFI9_9MICO</name>
<dbReference type="InterPro" id="IPR008978">
    <property type="entry name" value="HSP20-like_chaperone"/>
</dbReference>
<organism evidence="4 5">
    <name type="scientific">Cryobacterium arcticum</name>
    <dbReference type="NCBI Taxonomy" id="670052"/>
    <lineage>
        <taxon>Bacteria</taxon>
        <taxon>Bacillati</taxon>
        <taxon>Actinomycetota</taxon>
        <taxon>Actinomycetes</taxon>
        <taxon>Micrococcales</taxon>
        <taxon>Microbacteriaceae</taxon>
        <taxon>Cryobacterium</taxon>
    </lineage>
</organism>
<dbReference type="Gene3D" id="2.60.40.790">
    <property type="match status" value="1"/>
</dbReference>
<evidence type="ECO:0000313" key="4">
    <source>
        <dbReference type="EMBL" id="ANP71355.1"/>
    </source>
</evidence>
<dbReference type="EMBL" id="CP016282">
    <property type="protein sequence ID" value="ANP71355.1"/>
    <property type="molecule type" value="Genomic_DNA"/>
</dbReference>
<feature type="domain" description="SHSP" evidence="3">
    <location>
        <begin position="23"/>
        <end position="137"/>
    </location>
</feature>
<dbReference type="PANTHER" id="PTHR11527">
    <property type="entry name" value="HEAT-SHOCK PROTEIN 20 FAMILY MEMBER"/>
    <property type="match status" value="1"/>
</dbReference>
<gene>
    <name evidence="4" type="ORF">PA27867_0382</name>
</gene>
<dbReference type="RefSeq" id="WP_066592479.1">
    <property type="nucleotide sequence ID" value="NZ_CP016282.1"/>
</dbReference>
<evidence type="ECO:0000256" key="2">
    <source>
        <dbReference type="RuleBase" id="RU003616"/>
    </source>
</evidence>
<dbReference type="Proteomes" id="UP000092582">
    <property type="component" value="Chromosome 1"/>
</dbReference>
<reference evidence="4 5" key="1">
    <citation type="submission" date="2016-06" db="EMBL/GenBank/DDBJ databases">
        <title>Genome sequencing of Cryobacterium arcticum PAMC 27867.</title>
        <authorList>
            <person name="Lee J."/>
            <person name="Kim O.-S."/>
        </authorList>
    </citation>
    <scope>NUCLEOTIDE SEQUENCE [LARGE SCALE GENOMIC DNA]</scope>
    <source>
        <strain evidence="4 5">PAMC 27867</strain>
    </source>
</reference>
<accession>A0A1B1BFI9</accession>
<dbReference type="OrthoDB" id="3855217at2"/>
<sequence>MAGGVARRDRFELPDSVRRFFEGDWDAAAMRVEEYQEGSTLVVKAEMPGIDPEKDVDITVSDGVLHIQAERQETTEHKEKGGYRTEFRYGSFARDVPLPSGSKDSDVSASYRDGVLEVRVPVAEQPATKAKIPVTRG</sequence>
<dbReference type="PATRIC" id="fig|670052.7.peg.403"/>
<proteinExistence type="inferred from homology"/>
<comment type="similarity">
    <text evidence="1 2">Belongs to the small heat shock protein (HSP20) family.</text>
</comment>
<dbReference type="AlphaFoldDB" id="A0A1B1BFI9"/>
<dbReference type="InterPro" id="IPR031107">
    <property type="entry name" value="Small_HSP"/>
</dbReference>
<dbReference type="CDD" id="cd06464">
    <property type="entry name" value="ACD_sHsps-like"/>
    <property type="match status" value="1"/>
</dbReference>